<keyword evidence="1" id="KW-0175">Coiled coil</keyword>
<keyword evidence="3" id="KW-1185">Reference proteome</keyword>
<organism evidence="2 3">
    <name type="scientific">Sporosarcina quadrami</name>
    <dbReference type="NCBI Taxonomy" id="2762234"/>
    <lineage>
        <taxon>Bacteria</taxon>
        <taxon>Bacillati</taxon>
        <taxon>Bacillota</taxon>
        <taxon>Bacilli</taxon>
        <taxon>Bacillales</taxon>
        <taxon>Caryophanaceae</taxon>
        <taxon>Sporosarcina</taxon>
    </lineage>
</organism>
<protein>
    <submittedName>
        <fullName evidence="2">Uncharacterized protein</fullName>
    </submittedName>
</protein>
<dbReference type="Proteomes" id="UP000626786">
    <property type="component" value="Unassembled WGS sequence"/>
</dbReference>
<evidence type="ECO:0000313" key="3">
    <source>
        <dbReference type="Proteomes" id="UP000626786"/>
    </source>
</evidence>
<dbReference type="RefSeq" id="WP_191695236.1">
    <property type="nucleotide sequence ID" value="NZ_JACSQN010000011.1"/>
</dbReference>
<gene>
    <name evidence="2" type="ORF">H9649_12485</name>
</gene>
<accession>A0ABR8UCX6</accession>
<name>A0ABR8UCX6_9BACL</name>
<evidence type="ECO:0000313" key="2">
    <source>
        <dbReference type="EMBL" id="MBD7985409.1"/>
    </source>
</evidence>
<dbReference type="EMBL" id="JACSQN010000011">
    <property type="protein sequence ID" value="MBD7985409.1"/>
    <property type="molecule type" value="Genomic_DNA"/>
</dbReference>
<sequence>MNHVDLKSEDPMHLKKTIIYLRAELNKYRTTNSKQDTELVHMLQTENKQLHHNFLQLLYAYKKSEKRLRIYEKRIANLQKQNKNLVLVNDQFHSTILAFQSDIQKLIEVVSANAYIQQELQKLAAELDAQVAVNRTQQQLIAILESYVERLVKEPDVLQTETILEQIIALTEGYAKKHNESE</sequence>
<feature type="coiled-coil region" evidence="1">
    <location>
        <begin position="61"/>
        <end position="88"/>
    </location>
</feature>
<reference evidence="2 3" key="1">
    <citation type="submission" date="2020-08" db="EMBL/GenBank/DDBJ databases">
        <title>A Genomic Blueprint of the Chicken Gut Microbiome.</title>
        <authorList>
            <person name="Gilroy R."/>
            <person name="Ravi A."/>
            <person name="Getino M."/>
            <person name="Pursley I."/>
            <person name="Horton D.L."/>
            <person name="Alikhan N.-F."/>
            <person name="Baker D."/>
            <person name="Gharbi K."/>
            <person name="Hall N."/>
            <person name="Watson M."/>
            <person name="Adriaenssens E.M."/>
            <person name="Foster-Nyarko E."/>
            <person name="Jarju S."/>
            <person name="Secka A."/>
            <person name="Antonio M."/>
            <person name="Oren A."/>
            <person name="Chaudhuri R."/>
            <person name="La Ragione R.M."/>
            <person name="Hildebrand F."/>
            <person name="Pallen M.J."/>
        </authorList>
    </citation>
    <scope>NUCLEOTIDE SEQUENCE [LARGE SCALE GENOMIC DNA]</scope>
    <source>
        <strain evidence="2 3">Sa2YVA2</strain>
    </source>
</reference>
<comment type="caution">
    <text evidence="2">The sequence shown here is derived from an EMBL/GenBank/DDBJ whole genome shotgun (WGS) entry which is preliminary data.</text>
</comment>
<evidence type="ECO:0000256" key="1">
    <source>
        <dbReference type="SAM" id="Coils"/>
    </source>
</evidence>
<proteinExistence type="predicted"/>